<gene>
    <name evidence="1" type="ORF">BS47DRAFT_1303098</name>
</gene>
<evidence type="ECO:0000313" key="1">
    <source>
        <dbReference type="EMBL" id="KAF9508178.1"/>
    </source>
</evidence>
<dbReference type="EMBL" id="MU129063">
    <property type="protein sequence ID" value="KAF9508178.1"/>
    <property type="molecule type" value="Genomic_DNA"/>
</dbReference>
<organism evidence="1 2">
    <name type="scientific">Hydnum rufescens UP504</name>
    <dbReference type="NCBI Taxonomy" id="1448309"/>
    <lineage>
        <taxon>Eukaryota</taxon>
        <taxon>Fungi</taxon>
        <taxon>Dikarya</taxon>
        <taxon>Basidiomycota</taxon>
        <taxon>Agaricomycotina</taxon>
        <taxon>Agaricomycetes</taxon>
        <taxon>Cantharellales</taxon>
        <taxon>Hydnaceae</taxon>
        <taxon>Hydnum</taxon>
    </lineage>
</organism>
<dbReference type="Proteomes" id="UP000886523">
    <property type="component" value="Unassembled WGS sequence"/>
</dbReference>
<dbReference type="OrthoDB" id="2677878at2759"/>
<evidence type="ECO:0000313" key="2">
    <source>
        <dbReference type="Proteomes" id="UP000886523"/>
    </source>
</evidence>
<sequence>LPNGSTILGIILASDKTHLMNYSGNKSMHAVYLTLRNIQNHIHQKTTHGGWMLVAKIPTLKFANTSFTSSGMKLEAERMPGILQKCLFHACMQIVLEPLRIEQRRLQVVTGPDGYHQHCMPILMAWIADLEEQLLIAGVSQWSCPVCMVSHNDLQAHKNFTICTGNSTLETLTLVCAKYPSASTWEFYQEVKRIQ</sequence>
<dbReference type="Pfam" id="PF18759">
    <property type="entry name" value="Plavaka"/>
    <property type="match status" value="1"/>
</dbReference>
<reference evidence="1" key="1">
    <citation type="journal article" date="2020" name="Nat. Commun.">
        <title>Large-scale genome sequencing of mycorrhizal fungi provides insights into the early evolution of symbiotic traits.</title>
        <authorList>
            <person name="Miyauchi S."/>
            <person name="Kiss E."/>
            <person name="Kuo A."/>
            <person name="Drula E."/>
            <person name="Kohler A."/>
            <person name="Sanchez-Garcia M."/>
            <person name="Morin E."/>
            <person name="Andreopoulos B."/>
            <person name="Barry K.W."/>
            <person name="Bonito G."/>
            <person name="Buee M."/>
            <person name="Carver A."/>
            <person name="Chen C."/>
            <person name="Cichocki N."/>
            <person name="Clum A."/>
            <person name="Culley D."/>
            <person name="Crous P.W."/>
            <person name="Fauchery L."/>
            <person name="Girlanda M."/>
            <person name="Hayes R.D."/>
            <person name="Keri Z."/>
            <person name="LaButti K."/>
            <person name="Lipzen A."/>
            <person name="Lombard V."/>
            <person name="Magnuson J."/>
            <person name="Maillard F."/>
            <person name="Murat C."/>
            <person name="Nolan M."/>
            <person name="Ohm R.A."/>
            <person name="Pangilinan J."/>
            <person name="Pereira M.F."/>
            <person name="Perotto S."/>
            <person name="Peter M."/>
            <person name="Pfister S."/>
            <person name="Riley R."/>
            <person name="Sitrit Y."/>
            <person name="Stielow J.B."/>
            <person name="Szollosi G."/>
            <person name="Zifcakova L."/>
            <person name="Stursova M."/>
            <person name="Spatafora J.W."/>
            <person name="Tedersoo L."/>
            <person name="Vaario L.M."/>
            <person name="Yamada A."/>
            <person name="Yan M."/>
            <person name="Wang P."/>
            <person name="Xu J."/>
            <person name="Bruns T."/>
            <person name="Baldrian P."/>
            <person name="Vilgalys R."/>
            <person name="Dunand C."/>
            <person name="Henrissat B."/>
            <person name="Grigoriev I.V."/>
            <person name="Hibbett D."/>
            <person name="Nagy L.G."/>
            <person name="Martin F.M."/>
        </authorList>
    </citation>
    <scope>NUCLEOTIDE SEQUENCE</scope>
    <source>
        <strain evidence="1">UP504</strain>
    </source>
</reference>
<name>A0A9P6DR87_9AGAM</name>
<keyword evidence="2" id="KW-1185">Reference proteome</keyword>
<accession>A0A9P6DR87</accession>
<dbReference type="AlphaFoldDB" id="A0A9P6DR87"/>
<protein>
    <submittedName>
        <fullName evidence="1">Uncharacterized protein</fullName>
    </submittedName>
</protein>
<dbReference type="InterPro" id="IPR041078">
    <property type="entry name" value="Plavaka"/>
</dbReference>
<feature type="non-terminal residue" evidence="1">
    <location>
        <position position="1"/>
    </location>
</feature>
<comment type="caution">
    <text evidence="1">The sequence shown here is derived from an EMBL/GenBank/DDBJ whole genome shotgun (WGS) entry which is preliminary data.</text>
</comment>
<proteinExistence type="predicted"/>